<organism evidence="2">
    <name type="scientific">marine sediment metagenome</name>
    <dbReference type="NCBI Taxonomy" id="412755"/>
    <lineage>
        <taxon>unclassified sequences</taxon>
        <taxon>metagenomes</taxon>
        <taxon>ecological metagenomes</taxon>
    </lineage>
</organism>
<feature type="transmembrane region" description="Helical" evidence="1">
    <location>
        <begin position="28"/>
        <end position="47"/>
    </location>
</feature>
<comment type="caution">
    <text evidence="2">The sequence shown here is derived from an EMBL/GenBank/DDBJ whole genome shotgun (WGS) entry which is preliminary data.</text>
</comment>
<gene>
    <name evidence="2" type="ORF">S03H2_32178</name>
</gene>
<keyword evidence="1" id="KW-0472">Membrane</keyword>
<protein>
    <submittedName>
        <fullName evidence="2">Uncharacterized protein</fullName>
    </submittedName>
</protein>
<evidence type="ECO:0000313" key="2">
    <source>
        <dbReference type="EMBL" id="GAH53955.1"/>
    </source>
</evidence>
<dbReference type="AlphaFoldDB" id="X1HA91"/>
<evidence type="ECO:0000256" key="1">
    <source>
        <dbReference type="SAM" id="Phobius"/>
    </source>
</evidence>
<feature type="non-terminal residue" evidence="2">
    <location>
        <position position="1"/>
    </location>
</feature>
<reference evidence="2" key="1">
    <citation type="journal article" date="2014" name="Front. Microbiol.">
        <title>High frequency of phylogenetically diverse reductive dehalogenase-homologous genes in deep subseafloor sedimentary metagenomes.</title>
        <authorList>
            <person name="Kawai M."/>
            <person name="Futagami T."/>
            <person name="Toyoda A."/>
            <person name="Takaki Y."/>
            <person name="Nishi S."/>
            <person name="Hori S."/>
            <person name="Arai W."/>
            <person name="Tsubouchi T."/>
            <person name="Morono Y."/>
            <person name="Uchiyama I."/>
            <person name="Ito T."/>
            <person name="Fujiyama A."/>
            <person name="Inagaki F."/>
            <person name="Takami H."/>
        </authorList>
    </citation>
    <scope>NUCLEOTIDE SEQUENCE</scope>
    <source>
        <strain evidence="2">Expedition CK06-06</strain>
    </source>
</reference>
<keyword evidence="1" id="KW-0812">Transmembrane</keyword>
<accession>X1HA91</accession>
<name>X1HA91_9ZZZZ</name>
<dbReference type="EMBL" id="BARU01019541">
    <property type="protein sequence ID" value="GAH53955.1"/>
    <property type="molecule type" value="Genomic_DNA"/>
</dbReference>
<keyword evidence="1" id="KW-1133">Transmembrane helix</keyword>
<proteinExistence type="predicted"/>
<sequence>VYALEYKVILEKKVTEKSSREVANIPKIVLFEYFLFIFIFINLKLNFISFKYINIW</sequence>